<name>A0ABZ2RV99_9BACT</name>
<reference evidence="1" key="1">
    <citation type="submission" date="2024-03" db="EMBL/GenBank/DDBJ databases">
        <title>Complete genome sequence of Mycoplasma gypis type strain B1/T1.</title>
        <authorList>
            <person name="Spergser J."/>
        </authorList>
    </citation>
    <scope>NUCLEOTIDE SEQUENCE [LARGE SCALE GENOMIC DNA]</scope>
    <source>
        <strain evidence="1">B1/T1</strain>
    </source>
</reference>
<dbReference type="EMBL" id="CP148066">
    <property type="protein sequence ID" value="WXL28701.1"/>
    <property type="molecule type" value="Genomic_DNA"/>
</dbReference>
<accession>A0ABZ2RV99</accession>
<dbReference type="Proteomes" id="UP001460679">
    <property type="component" value="Chromosome"/>
</dbReference>
<proteinExistence type="predicted"/>
<sequence>MSQQSRKEFFKAYREELKTLSSLQKTISKTQKDYQRLKEKIAINVPDFDKKVEQLQNFTQVEFGFDFEEFQKPISKSDEEIDEIINFLENEVKNINEIKNKNILDAKNIFEKEIAPKLKDKKIEEIIKKAKEEQKDIERSLDEK</sequence>
<evidence type="ECO:0000313" key="1">
    <source>
        <dbReference type="EMBL" id="WXL28701.1"/>
    </source>
</evidence>
<dbReference type="RefSeq" id="WP_205498553.1">
    <property type="nucleotide sequence ID" value="NZ_CP148066.1"/>
</dbReference>
<keyword evidence="2" id="KW-1185">Reference proteome</keyword>
<organism evidence="1 2">
    <name type="scientific">[Mycoplasma] gypis</name>
    <dbReference type="NCBI Taxonomy" id="92404"/>
    <lineage>
        <taxon>Bacteria</taxon>
        <taxon>Bacillati</taxon>
        <taxon>Mycoplasmatota</taxon>
        <taxon>Mycoplasmoidales</taxon>
        <taxon>Metamycoplasmataceae</taxon>
        <taxon>Metamycoplasma</taxon>
    </lineage>
</organism>
<protein>
    <submittedName>
        <fullName evidence="1">Uncharacterized protein</fullName>
    </submittedName>
</protein>
<evidence type="ECO:0000313" key="2">
    <source>
        <dbReference type="Proteomes" id="UP001460679"/>
    </source>
</evidence>
<gene>
    <name evidence="1" type="ORF">WG616_01615</name>
</gene>